<reference evidence="3" key="1">
    <citation type="journal article" date="2019" name="Int. J. Syst. Evol. Microbiol.">
        <title>The Global Catalogue of Microorganisms (GCM) 10K type strain sequencing project: providing services to taxonomists for standard genome sequencing and annotation.</title>
        <authorList>
            <consortium name="The Broad Institute Genomics Platform"/>
            <consortium name="The Broad Institute Genome Sequencing Center for Infectious Disease"/>
            <person name="Wu L."/>
            <person name="Ma J."/>
        </authorList>
    </citation>
    <scope>NUCLEOTIDE SEQUENCE [LARGE SCALE GENOMIC DNA]</scope>
    <source>
        <strain evidence="3">JCM 18956</strain>
    </source>
</reference>
<keyword evidence="1" id="KW-0812">Transmembrane</keyword>
<dbReference type="Proteomes" id="UP001501295">
    <property type="component" value="Unassembled WGS sequence"/>
</dbReference>
<organism evidence="2 3">
    <name type="scientific">Frondihabitans cladoniiphilus</name>
    <dbReference type="NCBI Taxonomy" id="715785"/>
    <lineage>
        <taxon>Bacteria</taxon>
        <taxon>Bacillati</taxon>
        <taxon>Actinomycetota</taxon>
        <taxon>Actinomycetes</taxon>
        <taxon>Micrococcales</taxon>
        <taxon>Microbacteriaceae</taxon>
        <taxon>Frondihabitans</taxon>
    </lineage>
</organism>
<accession>A0ABP8VRZ6</accession>
<feature type="transmembrane region" description="Helical" evidence="1">
    <location>
        <begin position="39"/>
        <end position="58"/>
    </location>
</feature>
<dbReference type="EMBL" id="BAABLM010000002">
    <property type="protein sequence ID" value="GAA4670022.1"/>
    <property type="molecule type" value="Genomic_DNA"/>
</dbReference>
<keyword evidence="3" id="KW-1185">Reference proteome</keyword>
<proteinExistence type="predicted"/>
<protein>
    <submittedName>
        <fullName evidence="2">Uncharacterized protein</fullName>
    </submittedName>
</protein>
<gene>
    <name evidence="2" type="ORF">GCM10025780_11700</name>
</gene>
<dbReference type="RefSeq" id="WP_345374289.1">
    <property type="nucleotide sequence ID" value="NZ_BAABLM010000002.1"/>
</dbReference>
<evidence type="ECO:0000313" key="2">
    <source>
        <dbReference type="EMBL" id="GAA4670022.1"/>
    </source>
</evidence>
<comment type="caution">
    <text evidence="2">The sequence shown here is derived from an EMBL/GenBank/DDBJ whole genome shotgun (WGS) entry which is preliminary data.</text>
</comment>
<keyword evidence="1" id="KW-1133">Transmembrane helix</keyword>
<evidence type="ECO:0000313" key="3">
    <source>
        <dbReference type="Proteomes" id="UP001501295"/>
    </source>
</evidence>
<name>A0ABP8VRZ6_9MICO</name>
<keyword evidence="1" id="KW-0472">Membrane</keyword>
<evidence type="ECO:0000256" key="1">
    <source>
        <dbReference type="SAM" id="Phobius"/>
    </source>
</evidence>
<sequence>MNTTPERGMHGLPSGLRGLAADAYLWVVAPTGFRGGARLIGLGLVAEGLFLAVVSAAVPVGNLALLSVLVGEGAFVASFVPGRAPRG</sequence>